<comment type="similarity">
    <text evidence="2">Belongs to the PA-phosphatase related phosphoesterase family.</text>
</comment>
<dbReference type="InterPro" id="IPR000326">
    <property type="entry name" value="PAP2/HPO"/>
</dbReference>
<evidence type="ECO:0000256" key="3">
    <source>
        <dbReference type="ARBA" id="ARBA00022692"/>
    </source>
</evidence>
<dbReference type="GO" id="GO:0004601">
    <property type="term" value="F:peroxidase activity"/>
    <property type="evidence" value="ECO:0007669"/>
    <property type="project" value="UniProtKB-KW"/>
</dbReference>
<evidence type="ECO:0000256" key="4">
    <source>
        <dbReference type="ARBA" id="ARBA00022989"/>
    </source>
</evidence>
<comment type="caution">
    <text evidence="8">The sequence shown here is derived from an EMBL/GenBank/DDBJ whole genome shotgun (WGS) entry which is preliminary data.</text>
</comment>
<dbReference type="Gene3D" id="1.20.144.10">
    <property type="entry name" value="Phosphatidic acid phosphatase type 2/haloperoxidase"/>
    <property type="match status" value="1"/>
</dbReference>
<feature type="transmembrane region" description="Helical" evidence="6">
    <location>
        <begin position="227"/>
        <end position="245"/>
    </location>
</feature>
<feature type="transmembrane region" description="Helical" evidence="6">
    <location>
        <begin position="53"/>
        <end position="75"/>
    </location>
</feature>
<accession>A0A1Y2FDP3</accession>
<keyword evidence="5 6" id="KW-0472">Membrane</keyword>
<feature type="transmembrane region" description="Helical" evidence="6">
    <location>
        <begin position="96"/>
        <end position="117"/>
    </location>
</feature>
<feature type="transmembrane region" description="Helical" evidence="6">
    <location>
        <begin position="170"/>
        <end position="187"/>
    </location>
</feature>
<reference evidence="8 9" key="1">
    <citation type="submission" date="2016-07" db="EMBL/GenBank/DDBJ databases">
        <title>Pervasive Adenine N6-methylation of Active Genes in Fungi.</title>
        <authorList>
            <consortium name="DOE Joint Genome Institute"/>
            <person name="Mondo S.J."/>
            <person name="Dannebaum R.O."/>
            <person name="Kuo R.C."/>
            <person name="Labutti K."/>
            <person name="Haridas S."/>
            <person name="Kuo A."/>
            <person name="Salamov A."/>
            <person name="Ahrendt S.R."/>
            <person name="Lipzen A."/>
            <person name="Sullivan W."/>
            <person name="Andreopoulos W.B."/>
            <person name="Clum A."/>
            <person name="Lindquist E."/>
            <person name="Daum C."/>
            <person name="Ramamoorthy G.K."/>
            <person name="Gryganskyi A."/>
            <person name="Culley D."/>
            <person name="Magnuson J.K."/>
            <person name="James T.Y."/>
            <person name="O'Malley M.A."/>
            <person name="Stajich J.E."/>
            <person name="Spatafora J.W."/>
            <person name="Visel A."/>
            <person name="Grigoriev I.V."/>
        </authorList>
    </citation>
    <scope>NUCLEOTIDE SEQUENCE [LARGE SCALE GENOMIC DNA]</scope>
    <source>
        <strain evidence="8 9">12-1054</strain>
    </source>
</reference>
<dbReference type="PANTHER" id="PTHR10165:SF158">
    <property type="entry name" value="PAP2 DOMAIN PROTEIN (AFU_ORTHOLOGUE AFUA_4G08970)"/>
    <property type="match status" value="1"/>
</dbReference>
<protein>
    <submittedName>
        <fullName evidence="8">Phosphatidic acid phosphatase type 2/haloperoxidase</fullName>
    </submittedName>
</protein>
<proteinExistence type="inferred from homology"/>
<feature type="transmembrane region" description="Helical" evidence="6">
    <location>
        <begin position="199"/>
        <end position="221"/>
    </location>
</feature>
<dbReference type="Pfam" id="PF01569">
    <property type="entry name" value="PAP2"/>
    <property type="match status" value="1"/>
</dbReference>
<feature type="non-terminal residue" evidence="8">
    <location>
        <position position="1"/>
    </location>
</feature>
<dbReference type="CDD" id="cd03390">
    <property type="entry name" value="PAP2_containing_1_like"/>
    <property type="match status" value="1"/>
</dbReference>
<dbReference type="GO" id="GO:0006644">
    <property type="term" value="P:phospholipid metabolic process"/>
    <property type="evidence" value="ECO:0007669"/>
    <property type="project" value="InterPro"/>
</dbReference>
<keyword evidence="4 6" id="KW-1133">Transmembrane helix</keyword>
<evidence type="ECO:0000259" key="7">
    <source>
        <dbReference type="SMART" id="SM00014"/>
    </source>
</evidence>
<keyword evidence="8" id="KW-0560">Oxidoreductase</keyword>
<comment type="subcellular location">
    <subcellularLocation>
        <location evidence="1">Membrane</location>
        <topology evidence="1">Multi-pass membrane protein</topology>
    </subcellularLocation>
</comment>
<dbReference type="GO" id="GO:0046839">
    <property type="term" value="P:phospholipid dephosphorylation"/>
    <property type="evidence" value="ECO:0007669"/>
    <property type="project" value="TreeGrafter"/>
</dbReference>
<evidence type="ECO:0000256" key="6">
    <source>
        <dbReference type="SAM" id="Phobius"/>
    </source>
</evidence>
<evidence type="ECO:0000313" key="8">
    <source>
        <dbReference type="EMBL" id="ORY82043.1"/>
    </source>
</evidence>
<evidence type="ECO:0000256" key="5">
    <source>
        <dbReference type="ARBA" id="ARBA00023136"/>
    </source>
</evidence>
<dbReference type="PANTHER" id="PTHR10165">
    <property type="entry name" value="LIPID PHOSPHATE PHOSPHATASE"/>
    <property type="match status" value="1"/>
</dbReference>
<feature type="non-terminal residue" evidence="8">
    <location>
        <position position="252"/>
    </location>
</feature>
<evidence type="ECO:0000256" key="1">
    <source>
        <dbReference type="ARBA" id="ARBA00004141"/>
    </source>
</evidence>
<dbReference type="EMBL" id="MCFI01000010">
    <property type="protein sequence ID" value="ORY82043.1"/>
    <property type="molecule type" value="Genomic_DNA"/>
</dbReference>
<dbReference type="GO" id="GO:0016020">
    <property type="term" value="C:membrane"/>
    <property type="evidence" value="ECO:0007669"/>
    <property type="project" value="UniProtKB-SubCell"/>
</dbReference>
<dbReference type="OrthoDB" id="8907274at2759"/>
<name>A0A1Y2FDP3_PROLT</name>
<evidence type="ECO:0000256" key="2">
    <source>
        <dbReference type="ARBA" id="ARBA00008816"/>
    </source>
</evidence>
<dbReference type="SMART" id="SM00014">
    <property type="entry name" value="acidPPc"/>
    <property type="match status" value="1"/>
</dbReference>
<feature type="transmembrane region" description="Helical" evidence="6">
    <location>
        <begin position="7"/>
        <end position="24"/>
    </location>
</feature>
<gene>
    <name evidence="8" type="ORF">BCR37DRAFT_340667</name>
</gene>
<dbReference type="Proteomes" id="UP000193685">
    <property type="component" value="Unassembled WGS sequence"/>
</dbReference>
<evidence type="ECO:0000313" key="9">
    <source>
        <dbReference type="Proteomes" id="UP000193685"/>
    </source>
</evidence>
<dbReference type="AlphaFoldDB" id="A0A1Y2FDP3"/>
<dbReference type="GeneID" id="63783969"/>
<keyword evidence="8" id="KW-0575">Peroxidase</keyword>
<feature type="domain" description="Phosphatidic acid phosphatase type 2/haloperoxidase" evidence="7">
    <location>
        <begin position="99"/>
        <end position="245"/>
    </location>
</feature>
<dbReference type="InterPro" id="IPR043216">
    <property type="entry name" value="PAP-like"/>
</dbReference>
<keyword evidence="9" id="KW-1185">Reference proteome</keyword>
<organism evidence="8 9">
    <name type="scientific">Protomyces lactucae-debilis</name>
    <dbReference type="NCBI Taxonomy" id="2754530"/>
    <lineage>
        <taxon>Eukaryota</taxon>
        <taxon>Fungi</taxon>
        <taxon>Dikarya</taxon>
        <taxon>Ascomycota</taxon>
        <taxon>Taphrinomycotina</taxon>
        <taxon>Taphrinomycetes</taxon>
        <taxon>Taphrinales</taxon>
        <taxon>Protomycetaceae</taxon>
        <taxon>Protomyces</taxon>
    </lineage>
</organism>
<sequence length="252" mass="27627">KRQLFSYITDYLVIFISVAAFGALDRADPHHQPFSLKDINIQYPYALDERVSAAQAGVIAVLFPLVVLVLWTLAVEGRLPLPAKRRLRFIERLWELNLAILSLGLAVGIALVATNALKNTVGRPRPDLLSRCVVRADSADASPFGLSTSEICTQTDAAVLRDGFKSFPSGHSSISFSGLGLLAFWLAGKLRLMDGRGHIWKVVVVMIPIAAATLVAVSRIMDKRHHAFDVLFGSALGIICAWVAYRQYFPSL</sequence>
<dbReference type="OMA" id="NEDQYCS"/>
<dbReference type="SUPFAM" id="SSF48317">
    <property type="entry name" value="Acid phosphatase/Vanadium-dependent haloperoxidase"/>
    <property type="match status" value="1"/>
</dbReference>
<dbReference type="STRING" id="56484.A0A1Y2FDP3"/>
<dbReference type="RefSeq" id="XP_040725177.1">
    <property type="nucleotide sequence ID" value="XM_040867370.1"/>
</dbReference>
<dbReference type="GO" id="GO:0008195">
    <property type="term" value="F:phosphatidate phosphatase activity"/>
    <property type="evidence" value="ECO:0007669"/>
    <property type="project" value="TreeGrafter"/>
</dbReference>
<keyword evidence="3 6" id="KW-0812">Transmembrane</keyword>
<dbReference type="InterPro" id="IPR036938">
    <property type="entry name" value="PAP2/HPO_sf"/>
</dbReference>